<dbReference type="RefSeq" id="WP_020893820.1">
    <property type="nucleotide sequence ID" value="NZ_ATNM01000060.1"/>
</dbReference>
<evidence type="ECO:0000313" key="1">
    <source>
        <dbReference type="EMBL" id="EPR69801.1"/>
    </source>
</evidence>
<evidence type="ECO:0000313" key="2">
    <source>
        <dbReference type="Proteomes" id="UP000014974"/>
    </source>
</evidence>
<accession>S7VIK7</accession>
<organism evidence="1 2">
    <name type="scientific">Cyclobacterium qasimii M12-11B</name>
    <dbReference type="NCBI Taxonomy" id="641524"/>
    <lineage>
        <taxon>Bacteria</taxon>
        <taxon>Pseudomonadati</taxon>
        <taxon>Bacteroidota</taxon>
        <taxon>Cytophagia</taxon>
        <taxon>Cytophagales</taxon>
        <taxon>Cyclobacteriaceae</taxon>
        <taxon>Cyclobacterium</taxon>
    </lineage>
</organism>
<dbReference type="STRING" id="641524.ADICYQ_1242"/>
<reference evidence="1 2" key="1">
    <citation type="journal article" date="2013" name="Genome Announc.">
        <title>Draft Genome Sequence of Cyclobacterium qasimii Strain M12-11BT, Isolated from Arctic Marine Sediment.</title>
        <authorList>
            <person name="Shivaji S."/>
            <person name="Ara S."/>
            <person name="Singh A."/>
            <person name="Kumar Pinnaka A."/>
        </authorList>
    </citation>
    <scope>NUCLEOTIDE SEQUENCE [LARGE SCALE GENOMIC DNA]</scope>
    <source>
        <strain evidence="1 2">M12-11B</strain>
    </source>
</reference>
<sequence>MANLNPLNTSFPKTMIGVATAQNTVNTVPAIQLGIPNFQFIETEGAKKKGWVALAEKALSNKKIMVKPSIFLNTEIESDPFQICTYLPTKVDSNHPILWNIGGGQKNHILGLWETFKLRKNYNDQVCYSNIQSRVIELWSWEDDKIKHYQIPLDYEDELSNYLTVYGFEIKEGGEGNLLYENGKIKNKQETFDWFQFQEFRYFVASIFEKKAQSMPQTFTLEEVKKKLNGNVDDLSEELFQILLKNNPQIKAENDIVHLQKNVLKFNILNLVLSFIKKKLLVNERFLPKEFTFSDPALIENLEKIELPRTLKKTTENLGKILGMSSGFYFENILISQIQKILEKGNHIITKAYANVKIKSRENEAEFDILLLTSLGTLHVLDGKLDAFDKKDENSRKHVLSQAGGAFSSFQPVFLFYPEDMTKDHISQSILQKLKDYAVSKSNFMIFNTTGNATERITIDEIEVEVKHFNNLLQHLGLKKTNLICPEKSFSHS</sequence>
<dbReference type="Gene3D" id="3.40.50.10770">
    <property type="entry name" value="Hypothetical protein VC1899 like domain (Restriction endonuclease-like)"/>
    <property type="match status" value="1"/>
</dbReference>
<proteinExistence type="predicted"/>
<protein>
    <submittedName>
        <fullName evidence="1">Uncharacterized protein</fullName>
    </submittedName>
</protein>
<dbReference type="EMBL" id="ATNM01000060">
    <property type="protein sequence ID" value="EPR69801.1"/>
    <property type="molecule type" value="Genomic_DNA"/>
</dbReference>
<dbReference type="OrthoDB" id="10016915at2"/>
<comment type="caution">
    <text evidence="1">The sequence shown here is derived from an EMBL/GenBank/DDBJ whole genome shotgun (WGS) entry which is preliminary data.</text>
</comment>
<name>S7VIK7_9BACT</name>
<dbReference type="AlphaFoldDB" id="S7VIK7"/>
<dbReference type="Proteomes" id="UP000014974">
    <property type="component" value="Unassembled WGS sequence"/>
</dbReference>
<gene>
    <name evidence="1" type="ORF">ADICYQ_1242</name>
</gene>